<organism evidence="2 3">
    <name type="scientific">Streptomyces prasinosporus</name>
    <dbReference type="NCBI Taxonomy" id="68256"/>
    <lineage>
        <taxon>Bacteria</taxon>
        <taxon>Bacillati</taxon>
        <taxon>Actinomycetota</taxon>
        <taxon>Actinomycetes</taxon>
        <taxon>Kitasatosporales</taxon>
        <taxon>Streptomycetaceae</taxon>
        <taxon>Streptomyces</taxon>
        <taxon>Streptomyces albogriseolus group</taxon>
    </lineage>
</organism>
<protein>
    <submittedName>
        <fullName evidence="2">Uncharacterized protein</fullName>
    </submittedName>
</protein>
<dbReference type="EMBL" id="BAAAXF010000088">
    <property type="protein sequence ID" value="GAA3505984.1"/>
    <property type="molecule type" value="Genomic_DNA"/>
</dbReference>
<keyword evidence="1" id="KW-1133">Transmembrane helix</keyword>
<evidence type="ECO:0000313" key="2">
    <source>
        <dbReference type="EMBL" id="GAA3505984.1"/>
    </source>
</evidence>
<dbReference type="Proteomes" id="UP001501455">
    <property type="component" value="Unassembled WGS sequence"/>
</dbReference>
<proteinExistence type="predicted"/>
<name>A0ABP6UHM8_9ACTN</name>
<feature type="transmembrane region" description="Helical" evidence="1">
    <location>
        <begin position="74"/>
        <end position="94"/>
    </location>
</feature>
<keyword evidence="1" id="KW-0472">Membrane</keyword>
<evidence type="ECO:0000313" key="3">
    <source>
        <dbReference type="Proteomes" id="UP001501455"/>
    </source>
</evidence>
<keyword evidence="3" id="KW-1185">Reference proteome</keyword>
<gene>
    <name evidence="2" type="ORF">GCM10019016_130990</name>
</gene>
<sequence length="134" mass="14594">MAWLESHRTDRHRDVAERILLRYVLDELDQLGTRLHAQSSTLYDDRDRLMAEADLRVNIGAGISILAASLSVRVSAFFVLASGLTILFVLMGVARARQANDVIVQALVIGEISSTALTEAESAVEVLSGATQND</sequence>
<dbReference type="RefSeq" id="WP_193459191.1">
    <property type="nucleotide sequence ID" value="NZ_BAAAXF010000088.1"/>
</dbReference>
<accession>A0ABP6UHM8</accession>
<evidence type="ECO:0000256" key="1">
    <source>
        <dbReference type="SAM" id="Phobius"/>
    </source>
</evidence>
<comment type="caution">
    <text evidence="2">The sequence shown here is derived from an EMBL/GenBank/DDBJ whole genome shotgun (WGS) entry which is preliminary data.</text>
</comment>
<reference evidence="3" key="1">
    <citation type="journal article" date="2019" name="Int. J. Syst. Evol. Microbiol.">
        <title>The Global Catalogue of Microorganisms (GCM) 10K type strain sequencing project: providing services to taxonomists for standard genome sequencing and annotation.</title>
        <authorList>
            <consortium name="The Broad Institute Genomics Platform"/>
            <consortium name="The Broad Institute Genome Sequencing Center for Infectious Disease"/>
            <person name="Wu L."/>
            <person name="Ma J."/>
        </authorList>
    </citation>
    <scope>NUCLEOTIDE SEQUENCE [LARGE SCALE GENOMIC DNA]</scope>
    <source>
        <strain evidence="3">JCM 4816</strain>
    </source>
</reference>
<keyword evidence="1" id="KW-0812">Transmembrane</keyword>